<reference evidence="3" key="1">
    <citation type="submission" date="2019-11" db="EMBL/GenBank/DDBJ databases">
        <title>Microbial mats filling the niche in hypersaline microbial mats.</title>
        <authorList>
            <person name="Wong H.L."/>
            <person name="Macleod F.I."/>
            <person name="White R.A. III"/>
            <person name="Burns B.P."/>
        </authorList>
    </citation>
    <scope>NUCLEOTIDE SEQUENCE</scope>
    <source>
        <strain evidence="3">Rbin_158</strain>
    </source>
</reference>
<protein>
    <submittedName>
        <fullName evidence="3">DUF434 domain-containing protein</fullName>
    </submittedName>
</protein>
<dbReference type="Pfam" id="PF18481">
    <property type="entry name" value="DUF5616"/>
    <property type="match status" value="1"/>
</dbReference>
<dbReference type="AlphaFoldDB" id="A0A9D5Q8H4"/>
<comment type="caution">
    <text evidence="3">The sequence shown here is derived from an EMBL/GenBank/DDBJ whole genome shotgun (WGS) entry which is preliminary data.</text>
</comment>
<gene>
    <name evidence="3" type="ORF">GF339_20015</name>
</gene>
<organism evidence="3 4">
    <name type="scientific">candidate division KSB3 bacterium</name>
    <dbReference type="NCBI Taxonomy" id="2044937"/>
    <lineage>
        <taxon>Bacteria</taxon>
        <taxon>candidate division KSB3</taxon>
    </lineage>
</organism>
<sequence>MSPDTRRHRGAHPADRQLFSASQTAVLRTATAELSWLLSRGYAITSSLKLVGDHHGLNKRQRVALSRAACSDQSRAARQATCLPVQQIADQKLVIDGFNLLITLEAALSGGVILLCRDGCVRDIASVHGSYRTVLETPDALELIGKGLAAISPKSVLWLFDKPVSNSGRLAQLVRTTAQEHAWPWQAEVTLNPDTVIAASAQIAVSSDSSVLDQVLRWVNLSAYLIEHYISEAWVIDLRGEPSCC</sequence>
<dbReference type="PANTHER" id="PTHR42252">
    <property type="entry name" value="DUF5616 DOMAIN-CONTAINING PROTEIN"/>
    <property type="match status" value="1"/>
</dbReference>
<dbReference type="Proteomes" id="UP000649604">
    <property type="component" value="Unassembled WGS sequence"/>
</dbReference>
<evidence type="ECO:0000313" key="4">
    <source>
        <dbReference type="Proteomes" id="UP000649604"/>
    </source>
</evidence>
<dbReference type="InterPro" id="IPR041652">
    <property type="entry name" value="DUF5616"/>
</dbReference>
<dbReference type="EMBL" id="WJJP01000653">
    <property type="protein sequence ID" value="MBD3326881.1"/>
    <property type="molecule type" value="Genomic_DNA"/>
</dbReference>
<dbReference type="Pfam" id="PF04256">
    <property type="entry name" value="DUF434"/>
    <property type="match status" value="1"/>
</dbReference>
<evidence type="ECO:0000259" key="1">
    <source>
        <dbReference type="Pfam" id="PF04256"/>
    </source>
</evidence>
<evidence type="ECO:0000259" key="2">
    <source>
        <dbReference type="Pfam" id="PF18481"/>
    </source>
</evidence>
<feature type="domain" description="DUF434" evidence="1">
    <location>
        <begin position="27"/>
        <end position="79"/>
    </location>
</feature>
<evidence type="ECO:0000313" key="3">
    <source>
        <dbReference type="EMBL" id="MBD3326881.1"/>
    </source>
</evidence>
<accession>A0A9D5Q8H4</accession>
<feature type="domain" description="DUF5616" evidence="2">
    <location>
        <begin position="86"/>
        <end position="223"/>
    </location>
</feature>
<dbReference type="InterPro" id="IPR007368">
    <property type="entry name" value="DUF434"/>
</dbReference>
<name>A0A9D5Q8H4_9BACT</name>
<dbReference type="PANTHER" id="PTHR42252:SF1">
    <property type="entry name" value="DUF434 DOMAIN-CONTAINING PROTEIN"/>
    <property type="match status" value="1"/>
</dbReference>
<proteinExistence type="predicted"/>